<name>A0ABR3WXF5_9EURO</name>
<dbReference type="Gene3D" id="3.40.50.720">
    <property type="entry name" value="NAD(P)-binding Rossmann-like Domain"/>
    <property type="match status" value="1"/>
</dbReference>
<evidence type="ECO:0000259" key="3">
    <source>
        <dbReference type="Pfam" id="PF05368"/>
    </source>
</evidence>
<gene>
    <name evidence="4" type="ORF">Plec18167_008276</name>
</gene>
<accession>A0ABR3WXF5</accession>
<dbReference type="PANTHER" id="PTHR47706:SF11">
    <property type="entry name" value="ISOFLAVONE REDUCTASE FAMILY PROTEIN (AFU_ORTHOLOGUE AFUA_1G12510)"/>
    <property type="match status" value="1"/>
</dbReference>
<dbReference type="InterPro" id="IPR008030">
    <property type="entry name" value="NmrA-like"/>
</dbReference>
<sequence length="252" mass="27629">MLLKQIDLIRLAALSPSVHRFFPSEYGTDIKHSPSSAAEIVHQAKLQVRQVLESETNDQLEYTYVVTGPWADANYPAYLGPLIDSPELGSIDIKTRKAVLLGGFGDDGGWKGEKIGMTTTSDVGKFVVAALLHPKASRNRALLVNSFTVTPPEIMAEFQRQTNTSEKDWAIEFTSLEALKEIEKEFWSNKSKLAPIATLRRIWTEGGALPAALNNAAIGVVETDSLADAVKLAIETQLSKQSEKANDGRVFM</sequence>
<evidence type="ECO:0000313" key="5">
    <source>
        <dbReference type="Proteomes" id="UP001583193"/>
    </source>
</evidence>
<keyword evidence="2" id="KW-0560">Oxidoreductase</keyword>
<dbReference type="InterPro" id="IPR051609">
    <property type="entry name" value="NmrA/Isoflavone_reductase-like"/>
</dbReference>
<evidence type="ECO:0000256" key="1">
    <source>
        <dbReference type="ARBA" id="ARBA00022857"/>
    </source>
</evidence>
<dbReference type="Gene3D" id="3.90.25.10">
    <property type="entry name" value="UDP-galactose 4-epimerase, domain 1"/>
    <property type="match status" value="1"/>
</dbReference>
<evidence type="ECO:0000313" key="4">
    <source>
        <dbReference type="EMBL" id="KAL1868351.1"/>
    </source>
</evidence>
<organism evidence="4 5">
    <name type="scientific">Paecilomyces lecythidis</name>
    <dbReference type="NCBI Taxonomy" id="3004212"/>
    <lineage>
        <taxon>Eukaryota</taxon>
        <taxon>Fungi</taxon>
        <taxon>Dikarya</taxon>
        <taxon>Ascomycota</taxon>
        <taxon>Pezizomycotina</taxon>
        <taxon>Eurotiomycetes</taxon>
        <taxon>Eurotiomycetidae</taxon>
        <taxon>Eurotiales</taxon>
        <taxon>Thermoascaceae</taxon>
        <taxon>Paecilomyces</taxon>
    </lineage>
</organism>
<proteinExistence type="predicted"/>
<keyword evidence="5" id="KW-1185">Reference proteome</keyword>
<dbReference type="Pfam" id="PF05368">
    <property type="entry name" value="NmrA"/>
    <property type="match status" value="1"/>
</dbReference>
<keyword evidence="1" id="KW-0521">NADP</keyword>
<dbReference type="SUPFAM" id="SSF51735">
    <property type="entry name" value="NAD(P)-binding Rossmann-fold domains"/>
    <property type="match status" value="1"/>
</dbReference>
<protein>
    <recommendedName>
        <fullName evidence="3">NmrA-like domain-containing protein</fullName>
    </recommendedName>
</protein>
<comment type="caution">
    <text evidence="4">The sequence shown here is derived from an EMBL/GenBank/DDBJ whole genome shotgun (WGS) entry which is preliminary data.</text>
</comment>
<dbReference type="PANTHER" id="PTHR47706">
    <property type="entry name" value="NMRA-LIKE FAMILY PROTEIN"/>
    <property type="match status" value="1"/>
</dbReference>
<evidence type="ECO:0000256" key="2">
    <source>
        <dbReference type="ARBA" id="ARBA00023002"/>
    </source>
</evidence>
<dbReference type="InterPro" id="IPR036291">
    <property type="entry name" value="NAD(P)-bd_dom_sf"/>
</dbReference>
<dbReference type="EMBL" id="JAVDPF010000039">
    <property type="protein sequence ID" value="KAL1868351.1"/>
    <property type="molecule type" value="Genomic_DNA"/>
</dbReference>
<dbReference type="Proteomes" id="UP001583193">
    <property type="component" value="Unassembled WGS sequence"/>
</dbReference>
<reference evidence="4 5" key="1">
    <citation type="journal article" date="2024" name="IMA Fungus">
        <title>IMA Genome - F19 : A genome assembly and annotation guide to empower mycologists, including annotated draft genome sequences of Ceratocystis pirilliformis, Diaporthe australafricana, Fusarium ophioides, Paecilomyces lecythidis, and Sporothrix stenoceras.</title>
        <authorList>
            <person name="Aylward J."/>
            <person name="Wilson A.M."/>
            <person name="Visagie C.M."/>
            <person name="Spraker J."/>
            <person name="Barnes I."/>
            <person name="Buitendag C."/>
            <person name="Ceriani C."/>
            <person name="Del Mar Angel L."/>
            <person name="du Plessis D."/>
            <person name="Fuchs T."/>
            <person name="Gasser K."/>
            <person name="Kramer D."/>
            <person name="Li W."/>
            <person name="Munsamy K."/>
            <person name="Piso A."/>
            <person name="Price J.L."/>
            <person name="Sonnekus B."/>
            <person name="Thomas C."/>
            <person name="van der Nest A."/>
            <person name="van Dijk A."/>
            <person name="van Heerden A."/>
            <person name="van Vuuren N."/>
            <person name="Yilmaz N."/>
            <person name="Duong T.A."/>
            <person name="van der Merwe N.A."/>
            <person name="Wingfield M.J."/>
            <person name="Wingfield B.D."/>
        </authorList>
    </citation>
    <scope>NUCLEOTIDE SEQUENCE [LARGE SCALE GENOMIC DNA]</scope>
    <source>
        <strain evidence="4 5">CMW 18167</strain>
    </source>
</reference>
<feature type="domain" description="NmrA-like" evidence="3">
    <location>
        <begin position="6"/>
        <end position="182"/>
    </location>
</feature>